<proteinExistence type="inferred from homology"/>
<feature type="region of interest" description="Disordered" evidence="2">
    <location>
        <begin position="708"/>
        <end position="727"/>
    </location>
</feature>
<dbReference type="InterPro" id="IPR019414">
    <property type="entry name" value="Rtp1_C2"/>
</dbReference>
<dbReference type="GO" id="GO:0009306">
    <property type="term" value="P:protein secretion"/>
    <property type="evidence" value="ECO:0007669"/>
    <property type="project" value="TreeGrafter"/>
</dbReference>
<comment type="caution">
    <text evidence="5">The sequence shown here is derived from an EMBL/GenBank/DDBJ whole genome shotgun (WGS) entry which is preliminary data.</text>
</comment>
<evidence type="ECO:0008006" key="7">
    <source>
        <dbReference type="Google" id="ProtNLM"/>
    </source>
</evidence>
<gene>
    <name evidence="5" type="ORF">B0T17DRAFT_485048</name>
</gene>
<feature type="region of interest" description="Disordered" evidence="2">
    <location>
        <begin position="929"/>
        <end position="954"/>
    </location>
</feature>
<feature type="domain" description="RNA polymerase II assembly factor Rtp1 C-terminal" evidence="4">
    <location>
        <begin position="584"/>
        <end position="685"/>
    </location>
</feature>
<accession>A0AA39XJB2</accession>
<dbReference type="InterPro" id="IPR019451">
    <property type="entry name" value="Rtp1_C1"/>
</dbReference>
<sequence>MEQPAAPEKNSRQRLMQSILDLGDRAFNPERTQDAQAQQDFDDLIQRQAKACKPLDRLPTKTLGLIAALNILIWPGHSPPWLRARLVGILTQIPLRHDGVRATLEVVFSVHPSSTVRTSEAAVPQKRGANITHEGLKMASNLISSCPASVTPETWYTGISAQLLPLLDGAEGPELMKAVSYIIGFGILGRKVSGAPGTAGWKYLAEPMLREIRPPPGGLGDSSADVGVDGIVDLSSERVMVKHDDLVTALQRLHTLAVSHPNPGLCKRLLSPLLLPLWAFASWPNAQPPMSDKISAPALELLKIYLKLASSSQILMTLVRSLGYVGGRDAQSPEWVYKETKPGELQVVDARRSMGKSSLGGGGSHQMSLQDIDQKTPKLLELITSSCSDDDISTAFLHLFAKWLDSARGLRGGVGGDIKVKEEESVVENSDPITQLTEIKVLQAMMERFPEKLANQPKQIFKLVSQVLAGSQVAAKADEEDSDDDVAGVSLSLLNMIITMPGFQKSKADPDVMQSIESSLATLSKTRDHHIARTATNLGLLLKYRDELDNLSPDASSSTPTAPTDRQLEDRKTYRLAISYITAPDSPPPVRSEGLVLISTLITANSPVLDIPGILVLTSSLMRDADDYINLRAISMFTLVANRHPRAVAAELLDHYVDARETEPVDARLRFGEALLQVVQRLGETFAGDVARQVAEALLAVAGRRGRRPKTEARQQREEKLRRMKNKEAEEAWGGEVPDLSEDLTVEEEARREVLARIVEGWESKRGEEDVRVRASALAVLGEAMEVNVAGLGAGIVAAAVDLCVSVLEAETEVEKGILRRAAVLLVMSFVRALDRARRERRRLGFGLGFGAAAQEDVVRVLGYVERTDNDGLVRQHARDVMEALETWRVKGLVPVEVEEGDGMLGIGGGGGGGLTRLAGLDIDPGRSVSLGMRTGGGEGGGRETSRPRIEEIE</sequence>
<dbReference type="EMBL" id="JAULSR010000001">
    <property type="protein sequence ID" value="KAK0634661.1"/>
    <property type="molecule type" value="Genomic_DNA"/>
</dbReference>
<protein>
    <recommendedName>
        <fullName evidence="7">RNA polymerase II assembly factor Rtp1 C-terminal domain-containing protein</fullName>
    </recommendedName>
</protein>
<dbReference type="PANTHER" id="PTHR20959:SF1">
    <property type="entry name" value="TRANSPORT AND GOLGI ORGANIZATION PROTEIN 6 HOMOLOG"/>
    <property type="match status" value="1"/>
</dbReference>
<evidence type="ECO:0000259" key="3">
    <source>
        <dbReference type="Pfam" id="PF10304"/>
    </source>
</evidence>
<dbReference type="SUPFAM" id="SSF48371">
    <property type="entry name" value="ARM repeat"/>
    <property type="match status" value="1"/>
</dbReference>
<evidence type="ECO:0000259" key="4">
    <source>
        <dbReference type="Pfam" id="PF10363"/>
    </source>
</evidence>
<dbReference type="InterPro" id="IPR039600">
    <property type="entry name" value="TANGO6/Rtp1"/>
</dbReference>
<dbReference type="Proteomes" id="UP001174934">
    <property type="component" value="Unassembled WGS sequence"/>
</dbReference>
<feature type="domain" description="RNA polymerase II assembly factor Rtp1 C-terminal" evidence="3">
    <location>
        <begin position="855"/>
        <end position="887"/>
    </location>
</feature>
<dbReference type="InterPro" id="IPR016024">
    <property type="entry name" value="ARM-type_fold"/>
</dbReference>
<reference evidence="5" key="1">
    <citation type="submission" date="2023-06" db="EMBL/GenBank/DDBJ databases">
        <title>Genome-scale phylogeny and comparative genomics of the fungal order Sordariales.</title>
        <authorList>
            <consortium name="Lawrence Berkeley National Laboratory"/>
            <person name="Hensen N."/>
            <person name="Bonometti L."/>
            <person name="Westerberg I."/>
            <person name="Brannstrom I.O."/>
            <person name="Guillou S."/>
            <person name="Cros-Aarteil S."/>
            <person name="Calhoun S."/>
            <person name="Haridas S."/>
            <person name="Kuo A."/>
            <person name="Mondo S."/>
            <person name="Pangilinan J."/>
            <person name="Riley R."/>
            <person name="LaButti K."/>
            <person name="Andreopoulos B."/>
            <person name="Lipzen A."/>
            <person name="Chen C."/>
            <person name="Yanf M."/>
            <person name="Daum C."/>
            <person name="Ng V."/>
            <person name="Clum A."/>
            <person name="Steindorff A."/>
            <person name="Ohm R."/>
            <person name="Martin F."/>
            <person name="Silar P."/>
            <person name="Natvig D."/>
            <person name="Lalanne C."/>
            <person name="Gautier V."/>
            <person name="Ament-velasquez S.L."/>
            <person name="Kruys A."/>
            <person name="Hutchinson M.I."/>
            <person name="Powell A.J."/>
            <person name="Barry K."/>
            <person name="Miller A.N."/>
            <person name="Grigoriev I.V."/>
            <person name="Debuchy R."/>
            <person name="Gladieux P."/>
            <person name="Thoren M.H."/>
            <person name="Johannesson H."/>
        </authorList>
    </citation>
    <scope>NUCLEOTIDE SEQUENCE</scope>
    <source>
        <strain evidence="5">SMH3391-2</strain>
    </source>
</reference>
<feature type="compositionally biased region" description="Basic and acidic residues" evidence="2">
    <location>
        <begin position="941"/>
        <end position="954"/>
    </location>
</feature>
<evidence type="ECO:0000313" key="6">
    <source>
        <dbReference type="Proteomes" id="UP001174934"/>
    </source>
</evidence>
<evidence type="ECO:0000256" key="2">
    <source>
        <dbReference type="SAM" id="MobiDB-lite"/>
    </source>
</evidence>
<evidence type="ECO:0000313" key="5">
    <source>
        <dbReference type="EMBL" id="KAK0634661.1"/>
    </source>
</evidence>
<dbReference type="PANTHER" id="PTHR20959">
    <property type="entry name" value="TRANSPORT AND GOLGI ORGANIZATION PROTEIN 6 FAMILY MEMBER"/>
    <property type="match status" value="1"/>
</dbReference>
<dbReference type="AlphaFoldDB" id="A0AA39XJB2"/>
<keyword evidence="6" id="KW-1185">Reference proteome</keyword>
<evidence type="ECO:0000256" key="1">
    <source>
        <dbReference type="ARBA" id="ARBA00005724"/>
    </source>
</evidence>
<name>A0AA39XJB2_9PEZI</name>
<dbReference type="Pfam" id="PF10363">
    <property type="entry name" value="RTP1_C1"/>
    <property type="match status" value="1"/>
</dbReference>
<organism evidence="5 6">
    <name type="scientific">Bombardia bombarda</name>
    <dbReference type="NCBI Taxonomy" id="252184"/>
    <lineage>
        <taxon>Eukaryota</taxon>
        <taxon>Fungi</taxon>
        <taxon>Dikarya</taxon>
        <taxon>Ascomycota</taxon>
        <taxon>Pezizomycotina</taxon>
        <taxon>Sordariomycetes</taxon>
        <taxon>Sordariomycetidae</taxon>
        <taxon>Sordariales</taxon>
        <taxon>Lasiosphaeriaceae</taxon>
        <taxon>Bombardia</taxon>
    </lineage>
</organism>
<feature type="compositionally biased region" description="Basic and acidic residues" evidence="2">
    <location>
        <begin position="709"/>
        <end position="727"/>
    </location>
</feature>
<comment type="similarity">
    <text evidence="1">Belongs to the Tango6 family.</text>
</comment>
<dbReference type="Pfam" id="PF10304">
    <property type="entry name" value="RTP1_C2"/>
    <property type="match status" value="1"/>
</dbReference>